<dbReference type="SUPFAM" id="SSF53659">
    <property type="entry name" value="Isocitrate/Isopropylmalate dehydrogenase-like"/>
    <property type="match status" value="1"/>
</dbReference>
<sequence>MELMNHIWEVARKDKQRIVLPEGDESRTLMAAQKIVEEGLAYAYLVGDEETIKQNADDLGVNLTGVNIVDPNKSEKLEKYINEFYELRKNKGMTLEKADKIVRDPLYFATMMVKMDDADGMVSGAVHTTGDLLRPGLQIIKTAPGVSVVSSFFIMMVPGSQYGEEGMLLFSDCAVNPNPNADQLAAIAIATADTAKKLCGMEPKVAMLSFSTMGSADHELVTKVRTATEKAKELRPDLLIDGEMQLDAAIVKKVASQKAPNSKVAGNANVLIFPDLQAGNIGYKLVQRFANAEAIGPVCQGFAKPINDLSRGCSADDIVNVVALTAVQAQTTDK</sequence>
<evidence type="ECO:0000313" key="10">
    <source>
        <dbReference type="EMBL" id="MPQ44166.1"/>
    </source>
</evidence>
<dbReference type="Gene3D" id="3.40.50.10950">
    <property type="match status" value="1"/>
</dbReference>
<evidence type="ECO:0000256" key="4">
    <source>
        <dbReference type="ARBA" id="ARBA00012707"/>
    </source>
</evidence>
<comment type="similarity">
    <text evidence="3">Belongs to the phosphate acetyltransferase and butyryltransferase family.</text>
</comment>
<comment type="catalytic activity">
    <reaction evidence="1">
        <text>acetyl-CoA + phosphate = acetyl phosphate + CoA</text>
        <dbReference type="Rhea" id="RHEA:19521"/>
        <dbReference type="ChEBI" id="CHEBI:22191"/>
        <dbReference type="ChEBI" id="CHEBI:43474"/>
        <dbReference type="ChEBI" id="CHEBI:57287"/>
        <dbReference type="ChEBI" id="CHEBI:57288"/>
        <dbReference type="EC" id="2.3.1.8"/>
    </reaction>
</comment>
<comment type="caution">
    <text evidence="10">The sequence shown here is derived from an EMBL/GenBank/DDBJ whole genome shotgun (WGS) entry which is preliminary data.</text>
</comment>
<dbReference type="Gene3D" id="3.40.50.10750">
    <property type="entry name" value="Isocitrate/Isopropylmalate dehydrogenase-like"/>
    <property type="match status" value="1"/>
</dbReference>
<dbReference type="OrthoDB" id="9805787at2"/>
<feature type="domain" description="Phosphate acetyl/butaryl transferase" evidence="9">
    <location>
        <begin position="3"/>
        <end position="326"/>
    </location>
</feature>
<gene>
    <name evidence="10" type="ORF">GBZ86_10370</name>
</gene>
<dbReference type="GO" id="GO:0008959">
    <property type="term" value="F:phosphate acetyltransferase activity"/>
    <property type="evidence" value="ECO:0007669"/>
    <property type="project" value="UniProtKB-EC"/>
</dbReference>
<dbReference type="InterPro" id="IPR012147">
    <property type="entry name" value="P_Ac_Bu_trans"/>
</dbReference>
<dbReference type="InterPro" id="IPR002505">
    <property type="entry name" value="PTA_PTB"/>
</dbReference>
<dbReference type="InterPro" id="IPR050500">
    <property type="entry name" value="Phos_Acetyltrans/Butyryltrans"/>
</dbReference>
<accession>A0A6I1MKX6</accession>
<keyword evidence="7 10" id="KW-0012">Acyltransferase</keyword>
<dbReference type="InterPro" id="IPR042113">
    <property type="entry name" value="P_AcTrfase_dom1"/>
</dbReference>
<dbReference type="NCBIfam" id="NF007233">
    <property type="entry name" value="PRK09653.1"/>
    <property type="match status" value="1"/>
</dbReference>
<evidence type="ECO:0000256" key="7">
    <source>
        <dbReference type="ARBA" id="ARBA00023315"/>
    </source>
</evidence>
<dbReference type="EC" id="2.3.1.8" evidence="4"/>
<dbReference type="InterPro" id="IPR042112">
    <property type="entry name" value="P_AcTrfase_dom2"/>
</dbReference>
<evidence type="ECO:0000259" key="9">
    <source>
        <dbReference type="Pfam" id="PF01515"/>
    </source>
</evidence>
<dbReference type="NCBIfam" id="NF004167">
    <property type="entry name" value="PRK05632.1"/>
    <property type="match status" value="1"/>
</dbReference>
<dbReference type="AlphaFoldDB" id="A0A6I1MKX6"/>
<keyword evidence="11" id="KW-1185">Reference proteome</keyword>
<evidence type="ECO:0000256" key="1">
    <source>
        <dbReference type="ARBA" id="ARBA00000705"/>
    </source>
</evidence>
<dbReference type="RefSeq" id="WP_152890403.1">
    <property type="nucleotide sequence ID" value="NZ_WHJC01000162.1"/>
</dbReference>
<evidence type="ECO:0000313" key="11">
    <source>
        <dbReference type="Proteomes" id="UP000430345"/>
    </source>
</evidence>
<evidence type="ECO:0000256" key="5">
    <source>
        <dbReference type="ARBA" id="ARBA00021528"/>
    </source>
</evidence>
<organism evidence="10 11">
    <name type="scientific">Clostridium tarantellae</name>
    <dbReference type="NCBI Taxonomy" id="39493"/>
    <lineage>
        <taxon>Bacteria</taxon>
        <taxon>Bacillati</taxon>
        <taxon>Bacillota</taxon>
        <taxon>Clostridia</taxon>
        <taxon>Eubacteriales</taxon>
        <taxon>Clostridiaceae</taxon>
        <taxon>Clostridium</taxon>
    </lineage>
</organism>
<evidence type="ECO:0000256" key="6">
    <source>
        <dbReference type="ARBA" id="ARBA00022679"/>
    </source>
</evidence>
<dbReference type="PANTHER" id="PTHR43356:SF3">
    <property type="entry name" value="PHOSPHATE ACETYLTRANSFERASE"/>
    <property type="match status" value="1"/>
</dbReference>
<dbReference type="Proteomes" id="UP000430345">
    <property type="component" value="Unassembled WGS sequence"/>
</dbReference>
<evidence type="ECO:0000256" key="2">
    <source>
        <dbReference type="ARBA" id="ARBA00004989"/>
    </source>
</evidence>
<protein>
    <recommendedName>
        <fullName evidence="5">Phosphate acetyltransferase</fullName>
        <ecNumber evidence="4">2.3.1.8</ecNumber>
    </recommendedName>
    <alternativeName>
        <fullName evidence="8">Phosphotransacetylase</fullName>
    </alternativeName>
</protein>
<proteinExistence type="inferred from homology"/>
<evidence type="ECO:0000256" key="3">
    <source>
        <dbReference type="ARBA" id="ARBA00005656"/>
    </source>
</evidence>
<reference evidence="10 11" key="1">
    <citation type="submission" date="2019-10" db="EMBL/GenBank/DDBJ databases">
        <title>The Genome Sequence of Clostridium tarantellae Isolated from Fish Brain.</title>
        <authorList>
            <person name="Bano L."/>
            <person name="Kiel M."/>
            <person name="Sales G."/>
            <person name="Doxey A.C."/>
            <person name="Mansfield M.J."/>
            <person name="Schiavone M."/>
            <person name="Rossetto O."/>
            <person name="Pirazzini M."/>
            <person name="Dobrindt U."/>
            <person name="Montecucco C."/>
        </authorList>
    </citation>
    <scope>NUCLEOTIDE SEQUENCE [LARGE SCALE GENOMIC DNA]</scope>
    <source>
        <strain evidence="10 11">DSM 3997</strain>
    </source>
</reference>
<dbReference type="NCBIfam" id="TIGR00651">
    <property type="entry name" value="pta"/>
    <property type="match status" value="1"/>
</dbReference>
<comment type="pathway">
    <text evidence="2">Metabolic intermediate biosynthesis; acetyl-CoA biosynthesis; acetyl-CoA from acetate: step 2/2.</text>
</comment>
<dbReference type="PIRSF" id="PIRSF000428">
    <property type="entry name" value="P_Ac_trans"/>
    <property type="match status" value="1"/>
</dbReference>
<name>A0A6I1MKX6_9CLOT</name>
<evidence type="ECO:0000256" key="8">
    <source>
        <dbReference type="ARBA" id="ARBA00031108"/>
    </source>
</evidence>
<dbReference type="Pfam" id="PF01515">
    <property type="entry name" value="PTA_PTB"/>
    <property type="match status" value="1"/>
</dbReference>
<dbReference type="PANTHER" id="PTHR43356">
    <property type="entry name" value="PHOSPHATE ACETYLTRANSFERASE"/>
    <property type="match status" value="1"/>
</dbReference>
<keyword evidence="6 10" id="KW-0808">Transferase</keyword>
<dbReference type="InterPro" id="IPR004614">
    <property type="entry name" value="P_AcTrfase"/>
</dbReference>
<dbReference type="EMBL" id="WHJC01000162">
    <property type="protein sequence ID" value="MPQ44166.1"/>
    <property type="molecule type" value="Genomic_DNA"/>
</dbReference>